<sequence>MKHKNKAFIKFKEWKGEVERKIEKKLKCWRIDNGGEYQSKTFLEQCKDEGITRHFTISDTPKHSVVERMNTTLLERALEHESGKCYKLESKSKQCIFLDFEKGVKGFKLWDPISEKIVVNRDVAFDESYMVKTDYRSQTDGSTAQVELGEQDTAGQKVSSSNLPEPHETVDDPYTVANGKGKRTHKAFVRYEFEDIRAYALTAGKGGPSSYQDVINDVQSAEWMTGMMEEMESL</sequence>
<dbReference type="InterPro" id="IPR012337">
    <property type="entry name" value="RNaseH-like_sf"/>
</dbReference>
<dbReference type="EMBL" id="JAMYWD010000002">
    <property type="protein sequence ID" value="KAJ4978162.1"/>
    <property type="molecule type" value="Genomic_DNA"/>
</dbReference>
<evidence type="ECO:0000259" key="2">
    <source>
        <dbReference type="Pfam" id="PF25597"/>
    </source>
</evidence>
<gene>
    <name evidence="3" type="ORF">NE237_008942</name>
</gene>
<protein>
    <recommendedName>
        <fullName evidence="2">Retroviral polymerase SH3-like domain-containing protein</fullName>
    </recommendedName>
</protein>
<dbReference type="PANTHER" id="PTHR42648:SF28">
    <property type="entry name" value="TRANSPOSON-ENCODED PROTEIN WITH RIBONUCLEASE H-LIKE AND RETROVIRUS ZINC FINGER-LIKE DOMAINS"/>
    <property type="match status" value="1"/>
</dbReference>
<dbReference type="GO" id="GO:0003676">
    <property type="term" value="F:nucleic acid binding"/>
    <property type="evidence" value="ECO:0007669"/>
    <property type="project" value="InterPro"/>
</dbReference>
<evidence type="ECO:0000313" key="4">
    <source>
        <dbReference type="Proteomes" id="UP001141806"/>
    </source>
</evidence>
<dbReference type="InterPro" id="IPR039537">
    <property type="entry name" value="Retrotran_Ty1/copia-like"/>
</dbReference>
<keyword evidence="4" id="KW-1185">Reference proteome</keyword>
<dbReference type="OrthoDB" id="1933590at2759"/>
<comment type="caution">
    <text evidence="3">The sequence shown here is derived from an EMBL/GenBank/DDBJ whole genome shotgun (WGS) entry which is preliminary data.</text>
</comment>
<organism evidence="3 4">
    <name type="scientific">Protea cynaroides</name>
    <dbReference type="NCBI Taxonomy" id="273540"/>
    <lineage>
        <taxon>Eukaryota</taxon>
        <taxon>Viridiplantae</taxon>
        <taxon>Streptophyta</taxon>
        <taxon>Embryophyta</taxon>
        <taxon>Tracheophyta</taxon>
        <taxon>Spermatophyta</taxon>
        <taxon>Magnoliopsida</taxon>
        <taxon>Proteales</taxon>
        <taxon>Proteaceae</taxon>
        <taxon>Protea</taxon>
    </lineage>
</organism>
<feature type="compositionally biased region" description="Polar residues" evidence="1">
    <location>
        <begin position="153"/>
        <end position="163"/>
    </location>
</feature>
<evidence type="ECO:0000313" key="3">
    <source>
        <dbReference type="EMBL" id="KAJ4978162.1"/>
    </source>
</evidence>
<dbReference type="InterPro" id="IPR057670">
    <property type="entry name" value="SH3_retrovirus"/>
</dbReference>
<name>A0A9Q0R057_9MAGN</name>
<dbReference type="AlphaFoldDB" id="A0A9Q0R057"/>
<dbReference type="PANTHER" id="PTHR42648">
    <property type="entry name" value="TRANSPOSASE, PUTATIVE-RELATED"/>
    <property type="match status" value="1"/>
</dbReference>
<dbReference type="SUPFAM" id="SSF53098">
    <property type="entry name" value="Ribonuclease H-like"/>
    <property type="match status" value="1"/>
</dbReference>
<accession>A0A9Q0R057</accession>
<evidence type="ECO:0000256" key="1">
    <source>
        <dbReference type="SAM" id="MobiDB-lite"/>
    </source>
</evidence>
<dbReference type="Pfam" id="PF25597">
    <property type="entry name" value="SH3_retrovirus"/>
    <property type="match status" value="1"/>
</dbReference>
<reference evidence="3" key="1">
    <citation type="journal article" date="2023" name="Plant J.">
        <title>The genome of the king protea, Protea cynaroides.</title>
        <authorList>
            <person name="Chang J."/>
            <person name="Duong T.A."/>
            <person name="Schoeman C."/>
            <person name="Ma X."/>
            <person name="Roodt D."/>
            <person name="Barker N."/>
            <person name="Li Z."/>
            <person name="Van de Peer Y."/>
            <person name="Mizrachi E."/>
        </authorList>
    </citation>
    <scope>NUCLEOTIDE SEQUENCE</scope>
    <source>
        <tissue evidence="3">Young leaves</tissue>
    </source>
</reference>
<dbReference type="Proteomes" id="UP001141806">
    <property type="component" value="Unassembled WGS sequence"/>
</dbReference>
<proteinExistence type="predicted"/>
<dbReference type="InterPro" id="IPR036397">
    <property type="entry name" value="RNaseH_sf"/>
</dbReference>
<feature type="region of interest" description="Disordered" evidence="1">
    <location>
        <begin position="148"/>
        <end position="177"/>
    </location>
</feature>
<feature type="domain" description="Retroviral polymerase SH3-like" evidence="2">
    <location>
        <begin position="84"/>
        <end position="131"/>
    </location>
</feature>
<dbReference type="Gene3D" id="3.30.420.10">
    <property type="entry name" value="Ribonuclease H-like superfamily/Ribonuclease H"/>
    <property type="match status" value="1"/>
</dbReference>